<keyword evidence="1" id="KW-0472">Membrane</keyword>
<evidence type="ECO:0000313" key="3">
    <source>
        <dbReference type="Proteomes" id="UP000280271"/>
    </source>
</evidence>
<name>A0ABX9U1U3_9GAMM</name>
<comment type="caution">
    <text evidence="2">The sequence shown here is derived from an EMBL/GenBank/DDBJ whole genome shotgun (WGS) entry which is preliminary data.</text>
</comment>
<evidence type="ECO:0000313" key="2">
    <source>
        <dbReference type="EMBL" id="RLL24557.1"/>
    </source>
</evidence>
<gene>
    <name evidence="2" type="ORF">D9K81_00795</name>
</gene>
<feature type="transmembrane region" description="Helical" evidence="1">
    <location>
        <begin position="6"/>
        <end position="27"/>
    </location>
</feature>
<evidence type="ECO:0000256" key="1">
    <source>
        <dbReference type="SAM" id="Phobius"/>
    </source>
</evidence>
<keyword evidence="1" id="KW-0812">Transmembrane</keyword>
<accession>A0ABX9U1U3</accession>
<proteinExistence type="predicted"/>
<reference evidence="2 3" key="1">
    <citation type="submission" date="2018-09" db="EMBL/GenBank/DDBJ databases">
        <title>The draft genome of Acinetobacter sp. strains.</title>
        <authorList>
            <person name="Qin J."/>
            <person name="Feng Y."/>
            <person name="Zong Z."/>
        </authorList>
    </citation>
    <scope>NUCLEOTIDE SEQUENCE [LARGE SCALE GENOMIC DNA]</scope>
    <source>
        <strain evidence="2 3">WCHAc060005</strain>
    </source>
</reference>
<protein>
    <submittedName>
        <fullName evidence="2">Uncharacterized protein</fullName>
    </submittedName>
</protein>
<dbReference type="EMBL" id="RCHC01000001">
    <property type="protein sequence ID" value="RLL24557.1"/>
    <property type="molecule type" value="Genomic_DNA"/>
</dbReference>
<keyword evidence="1" id="KW-1133">Transmembrane helix</keyword>
<keyword evidence="3" id="KW-1185">Reference proteome</keyword>
<organism evidence="2 3">
    <name type="scientific">Acinetobacter chengduensis</name>
    <dbReference type="NCBI Taxonomy" id="2420890"/>
    <lineage>
        <taxon>Bacteria</taxon>
        <taxon>Pseudomonadati</taxon>
        <taxon>Pseudomonadota</taxon>
        <taxon>Gammaproteobacteria</taxon>
        <taxon>Moraxellales</taxon>
        <taxon>Moraxellaceae</taxon>
        <taxon>Acinetobacter</taxon>
    </lineage>
</organism>
<dbReference type="Proteomes" id="UP000280271">
    <property type="component" value="Unassembled WGS sequence"/>
</dbReference>
<sequence>MIDILSSLVTGVVSGIISGLYTAIIGAKYTAFQESKREILKVLRSIHWDEKYIQGHEEKELNRIWLVTRDLLTMKQKEAARLVINQYDILLKDIQEKSDKNIRSLQIISDFQDMVGKLKMNKFELFKFW</sequence>
<dbReference type="RefSeq" id="WP_120374317.1">
    <property type="nucleotide sequence ID" value="NZ_RCHC01000001.1"/>
</dbReference>